<accession>A0ABR7Q7D4</accession>
<dbReference type="Pfam" id="PF01336">
    <property type="entry name" value="tRNA_anti-codon"/>
    <property type="match status" value="1"/>
</dbReference>
<feature type="binding site" evidence="7">
    <location>
        <begin position="531"/>
        <end position="534"/>
    </location>
    <ligand>
        <name>ATP</name>
        <dbReference type="ChEBI" id="CHEBI:30616"/>
    </ligand>
</feature>
<feature type="binding site" evidence="7">
    <location>
        <position position="479"/>
    </location>
    <ligand>
        <name>ATP</name>
        <dbReference type="ChEBI" id="CHEBI:30616"/>
    </ligand>
</feature>
<dbReference type="InterPro" id="IPR045864">
    <property type="entry name" value="aa-tRNA-synth_II/BPL/LPL"/>
</dbReference>
<dbReference type="InterPro" id="IPR006195">
    <property type="entry name" value="aa-tRNA-synth_II"/>
</dbReference>
<dbReference type="Proteomes" id="UP000619238">
    <property type="component" value="Unassembled WGS sequence"/>
</dbReference>
<dbReference type="NCBIfam" id="TIGR00459">
    <property type="entry name" value="aspS_bact"/>
    <property type="match status" value="1"/>
</dbReference>
<evidence type="ECO:0000256" key="1">
    <source>
        <dbReference type="ARBA" id="ARBA00006303"/>
    </source>
</evidence>
<keyword evidence="2 7" id="KW-0436">Ligase</keyword>
<evidence type="ECO:0000256" key="6">
    <source>
        <dbReference type="ARBA" id="ARBA00023146"/>
    </source>
</evidence>
<evidence type="ECO:0000256" key="3">
    <source>
        <dbReference type="ARBA" id="ARBA00022741"/>
    </source>
</evidence>
<reference evidence="9 10" key="1">
    <citation type="submission" date="2020-07" db="EMBL/GenBank/DDBJ databases">
        <title>Description of Kordia aestuariivivens sp. nov., isolated from a tidal flat.</title>
        <authorList>
            <person name="Park S."/>
            <person name="Yoon J.-H."/>
        </authorList>
    </citation>
    <scope>NUCLEOTIDE SEQUENCE [LARGE SCALE GENOMIC DNA]</scope>
    <source>
        <strain evidence="9 10">YSTF-M3</strain>
    </source>
</reference>
<dbReference type="GO" id="GO:0004815">
    <property type="term" value="F:aspartate-tRNA ligase activity"/>
    <property type="evidence" value="ECO:0007669"/>
    <property type="project" value="UniProtKB-EC"/>
</dbReference>
<sequence>MYRSHSCGELRASHITQEVTLAGWVQKSRDKGFMIWVDLRDRYGITQLIFDEERTPKDVFEKAKALGREFVIQVKGSVIEREAKNSKMPTGDIEILVTELTLLNASLLPPFTIEDDTDGGEDIRMKYRYLDIRRNPVKNSLMFRHKVSMEVRKYLSAQDFIEVETPYLIKSTPEGARDFVVPSRMNEGQFYALPQSPQTFKQLLMVGGMDKYFQIVKCFRDEDLRADRQPEFTQIDCEMAFVEQEDILNVFEGLTRHLLSEIKGIELEKFPRMTYDHAMKTYGNDKPDIRFGMEFGELNEVAQHKEFGIFNSAELVVGIAVPGGATYTRKEIDKLVDWVRRPQVGALGMVYVKCNEDGTFKSSVDKFYDQDDLAKWAEVTGAKAGDLICVLSGNTNKVRAQLSALRMEMATRLGLRNPAEFAPLWVIDFPLLELDEETGHYHAMHHPFTSPKPGQLELLDTNPGDVKANAYDLVLNGNEIGGGSIRIHDKEMQATMFKHLGFTEEEAKAQFGFLMDAFQYGAPPHGGLAFGLDRLVAILGGQETIRDFIAFPKNNSGRDVMIDAPATIDEQQLKELSIKLDLH</sequence>
<dbReference type="CDD" id="cd00777">
    <property type="entry name" value="AspRS_core"/>
    <property type="match status" value="1"/>
</dbReference>
<dbReference type="CDD" id="cd04317">
    <property type="entry name" value="EcAspRS_like_N"/>
    <property type="match status" value="1"/>
</dbReference>
<dbReference type="InterPro" id="IPR047090">
    <property type="entry name" value="AspRS_core"/>
</dbReference>
<comment type="function">
    <text evidence="7">Catalyzes the attachment of L-aspartate to tRNA(Asp) in a two-step reaction: L-aspartate is first activated by ATP to form Asp-AMP and then transferred to the acceptor end of tRNA(Asp).</text>
</comment>
<dbReference type="RefSeq" id="WP_187561310.1">
    <property type="nucleotide sequence ID" value="NZ_JACGWS010000003.1"/>
</dbReference>
<keyword evidence="10" id="KW-1185">Reference proteome</keyword>
<feature type="binding site" evidence="7">
    <location>
        <begin position="220"/>
        <end position="222"/>
    </location>
    <ligand>
        <name>ATP</name>
        <dbReference type="ChEBI" id="CHEBI:30616"/>
    </ligand>
</feature>
<keyword evidence="6 7" id="KW-0030">Aminoacyl-tRNA synthetase</keyword>
<feature type="binding site" evidence="7">
    <location>
        <position position="486"/>
    </location>
    <ligand>
        <name>L-aspartate</name>
        <dbReference type="ChEBI" id="CHEBI:29991"/>
    </ligand>
</feature>
<evidence type="ECO:0000256" key="4">
    <source>
        <dbReference type="ARBA" id="ARBA00022840"/>
    </source>
</evidence>
<dbReference type="HAMAP" id="MF_00044">
    <property type="entry name" value="Asp_tRNA_synth_type1"/>
    <property type="match status" value="1"/>
</dbReference>
<dbReference type="PROSITE" id="PS50862">
    <property type="entry name" value="AA_TRNA_LIGASE_II"/>
    <property type="match status" value="1"/>
</dbReference>
<keyword evidence="3 7" id="KW-0547">Nucleotide-binding</keyword>
<feature type="region of interest" description="Aspartate" evidence="7">
    <location>
        <begin position="198"/>
        <end position="201"/>
    </location>
</feature>
<dbReference type="Gene3D" id="3.30.930.10">
    <property type="entry name" value="Bira Bifunctional Protein, Domain 2"/>
    <property type="match status" value="1"/>
</dbReference>
<protein>
    <recommendedName>
        <fullName evidence="7">Aspartate--tRNA ligase</fullName>
        <ecNumber evidence="7">6.1.1.12</ecNumber>
    </recommendedName>
    <alternativeName>
        <fullName evidence="7">Aspartyl-tRNA synthetase</fullName>
        <shortName evidence="7">AspRS</shortName>
    </alternativeName>
</protein>
<evidence type="ECO:0000256" key="7">
    <source>
        <dbReference type="HAMAP-Rule" id="MF_00044"/>
    </source>
</evidence>
<dbReference type="PANTHER" id="PTHR22594">
    <property type="entry name" value="ASPARTYL/LYSYL-TRNA SYNTHETASE"/>
    <property type="match status" value="1"/>
</dbReference>
<keyword evidence="5 7" id="KW-0648">Protein biosynthesis</keyword>
<dbReference type="InterPro" id="IPR029351">
    <property type="entry name" value="GAD_dom"/>
</dbReference>
<feature type="binding site" evidence="7">
    <location>
        <position position="229"/>
    </location>
    <ligand>
        <name>ATP</name>
        <dbReference type="ChEBI" id="CHEBI:30616"/>
    </ligand>
</feature>
<comment type="caution">
    <text evidence="9">The sequence shown here is derived from an EMBL/GenBank/DDBJ whole genome shotgun (WGS) entry which is preliminary data.</text>
</comment>
<evidence type="ECO:0000259" key="8">
    <source>
        <dbReference type="PROSITE" id="PS50862"/>
    </source>
</evidence>
<evidence type="ECO:0000256" key="5">
    <source>
        <dbReference type="ARBA" id="ARBA00022917"/>
    </source>
</evidence>
<evidence type="ECO:0000313" key="9">
    <source>
        <dbReference type="EMBL" id="MBC8754266.1"/>
    </source>
</evidence>
<keyword evidence="4 7" id="KW-0067">ATP-binding</keyword>
<feature type="binding site" evidence="7">
    <location>
        <position position="445"/>
    </location>
    <ligand>
        <name>L-aspartate</name>
        <dbReference type="ChEBI" id="CHEBI:29991"/>
    </ligand>
</feature>
<dbReference type="PRINTS" id="PR01042">
    <property type="entry name" value="TRNASYNTHASP"/>
</dbReference>
<dbReference type="EC" id="6.1.1.12" evidence="7"/>
<dbReference type="InterPro" id="IPR004524">
    <property type="entry name" value="Asp-tRNA-ligase_1"/>
</dbReference>
<comment type="catalytic activity">
    <reaction evidence="7">
        <text>tRNA(Asp) + L-aspartate + ATP = L-aspartyl-tRNA(Asp) + AMP + diphosphate</text>
        <dbReference type="Rhea" id="RHEA:19649"/>
        <dbReference type="Rhea" id="RHEA-COMP:9660"/>
        <dbReference type="Rhea" id="RHEA-COMP:9678"/>
        <dbReference type="ChEBI" id="CHEBI:29991"/>
        <dbReference type="ChEBI" id="CHEBI:30616"/>
        <dbReference type="ChEBI" id="CHEBI:33019"/>
        <dbReference type="ChEBI" id="CHEBI:78442"/>
        <dbReference type="ChEBI" id="CHEBI:78516"/>
        <dbReference type="ChEBI" id="CHEBI:456215"/>
        <dbReference type="EC" id="6.1.1.12"/>
    </reaction>
</comment>
<feature type="domain" description="Aminoacyl-transfer RNA synthetases class-II family profile" evidence="8">
    <location>
        <begin position="151"/>
        <end position="552"/>
    </location>
</feature>
<gene>
    <name evidence="7 9" type="primary">aspS</name>
    <name evidence="9" type="ORF">H2O64_06250</name>
</gene>
<comment type="subcellular location">
    <subcellularLocation>
        <location evidence="7">Cytoplasm</location>
    </subcellularLocation>
</comment>
<organism evidence="9 10">
    <name type="scientific">Kordia aestuariivivens</name>
    <dbReference type="NCBI Taxonomy" id="2759037"/>
    <lineage>
        <taxon>Bacteria</taxon>
        <taxon>Pseudomonadati</taxon>
        <taxon>Bacteroidota</taxon>
        <taxon>Flavobacteriia</taxon>
        <taxon>Flavobacteriales</taxon>
        <taxon>Flavobacteriaceae</taxon>
        <taxon>Kordia</taxon>
    </lineage>
</organism>
<dbReference type="Gene3D" id="3.30.1360.30">
    <property type="entry name" value="GAD-like domain"/>
    <property type="match status" value="1"/>
</dbReference>
<comment type="subunit">
    <text evidence="7">Homodimer.</text>
</comment>
<comment type="similarity">
    <text evidence="1 7">Belongs to the class-II aminoacyl-tRNA synthetase family. Type 1 subfamily.</text>
</comment>
<dbReference type="InterPro" id="IPR002312">
    <property type="entry name" value="Asp/Asn-tRNA-synth_IIb"/>
</dbReference>
<dbReference type="Pfam" id="PF00152">
    <property type="entry name" value="tRNA-synt_2"/>
    <property type="match status" value="1"/>
</dbReference>
<keyword evidence="7" id="KW-0963">Cytoplasm</keyword>
<dbReference type="InterPro" id="IPR047089">
    <property type="entry name" value="Asp-tRNA-ligase_1_N"/>
</dbReference>
<dbReference type="InterPro" id="IPR004365">
    <property type="entry name" value="NA-bd_OB_tRNA"/>
</dbReference>
<dbReference type="SUPFAM" id="SSF55261">
    <property type="entry name" value="GAD domain-like"/>
    <property type="match status" value="1"/>
</dbReference>
<dbReference type="InterPro" id="IPR012340">
    <property type="entry name" value="NA-bd_OB-fold"/>
</dbReference>
<feature type="binding site" evidence="7">
    <location>
        <position position="220"/>
    </location>
    <ligand>
        <name>L-aspartate</name>
        <dbReference type="ChEBI" id="CHEBI:29991"/>
    </ligand>
</feature>
<evidence type="ECO:0000256" key="2">
    <source>
        <dbReference type="ARBA" id="ARBA00022598"/>
    </source>
</evidence>
<dbReference type="InterPro" id="IPR004115">
    <property type="entry name" value="GAD-like_sf"/>
</dbReference>
<comment type="caution">
    <text evidence="7">Lacks conserved residue(s) required for the propagation of feature annotation.</text>
</comment>
<dbReference type="Pfam" id="PF02938">
    <property type="entry name" value="GAD"/>
    <property type="match status" value="1"/>
</dbReference>
<dbReference type="InterPro" id="IPR004364">
    <property type="entry name" value="Aa-tRNA-synt_II"/>
</dbReference>
<feature type="binding site" evidence="7">
    <location>
        <position position="174"/>
    </location>
    <ligand>
        <name>L-aspartate</name>
        <dbReference type="ChEBI" id="CHEBI:29991"/>
    </ligand>
</feature>
<dbReference type="Gene3D" id="2.40.50.140">
    <property type="entry name" value="Nucleic acid-binding proteins"/>
    <property type="match status" value="1"/>
</dbReference>
<evidence type="ECO:0000313" key="10">
    <source>
        <dbReference type="Proteomes" id="UP000619238"/>
    </source>
</evidence>
<dbReference type="SUPFAM" id="SSF50249">
    <property type="entry name" value="Nucleic acid-binding proteins"/>
    <property type="match status" value="1"/>
</dbReference>
<dbReference type="NCBIfam" id="NF001750">
    <property type="entry name" value="PRK00476.1"/>
    <property type="match status" value="1"/>
</dbReference>
<dbReference type="EMBL" id="JACGWS010000003">
    <property type="protein sequence ID" value="MBC8754266.1"/>
    <property type="molecule type" value="Genomic_DNA"/>
</dbReference>
<dbReference type="PANTHER" id="PTHR22594:SF5">
    <property type="entry name" value="ASPARTATE--TRNA LIGASE, MITOCHONDRIAL"/>
    <property type="match status" value="1"/>
</dbReference>
<name>A0ABR7Q7D4_9FLAO</name>
<proteinExistence type="inferred from homology"/>
<dbReference type="SUPFAM" id="SSF55681">
    <property type="entry name" value="Class II aaRS and biotin synthetases"/>
    <property type="match status" value="1"/>
</dbReference>